<dbReference type="AlphaFoldDB" id="A0A5C3MHC2"/>
<dbReference type="GO" id="GO:0000139">
    <property type="term" value="C:Golgi membrane"/>
    <property type="evidence" value="ECO:0007669"/>
    <property type="project" value="UniProtKB-SubCell"/>
</dbReference>
<feature type="compositionally biased region" description="Pro residues" evidence="10">
    <location>
        <begin position="746"/>
        <end position="756"/>
    </location>
</feature>
<feature type="domain" description="Conserved oligomeric Golgi complex subunit 3 N-terminal" evidence="11">
    <location>
        <begin position="132"/>
        <end position="275"/>
    </location>
</feature>
<reference evidence="13 14" key="1">
    <citation type="journal article" date="2019" name="Nat. Ecol. Evol.">
        <title>Megaphylogeny resolves global patterns of mushroom evolution.</title>
        <authorList>
            <person name="Varga T."/>
            <person name="Krizsan K."/>
            <person name="Foldi C."/>
            <person name="Dima B."/>
            <person name="Sanchez-Garcia M."/>
            <person name="Sanchez-Ramirez S."/>
            <person name="Szollosi G.J."/>
            <person name="Szarkandi J.G."/>
            <person name="Papp V."/>
            <person name="Albert L."/>
            <person name="Andreopoulos W."/>
            <person name="Angelini C."/>
            <person name="Antonin V."/>
            <person name="Barry K.W."/>
            <person name="Bougher N.L."/>
            <person name="Buchanan P."/>
            <person name="Buyck B."/>
            <person name="Bense V."/>
            <person name="Catcheside P."/>
            <person name="Chovatia M."/>
            <person name="Cooper J."/>
            <person name="Damon W."/>
            <person name="Desjardin D."/>
            <person name="Finy P."/>
            <person name="Geml J."/>
            <person name="Haridas S."/>
            <person name="Hughes K."/>
            <person name="Justo A."/>
            <person name="Karasinski D."/>
            <person name="Kautmanova I."/>
            <person name="Kiss B."/>
            <person name="Kocsube S."/>
            <person name="Kotiranta H."/>
            <person name="LaButti K.M."/>
            <person name="Lechner B.E."/>
            <person name="Liimatainen K."/>
            <person name="Lipzen A."/>
            <person name="Lukacs Z."/>
            <person name="Mihaltcheva S."/>
            <person name="Morgado L.N."/>
            <person name="Niskanen T."/>
            <person name="Noordeloos M.E."/>
            <person name="Ohm R.A."/>
            <person name="Ortiz-Santana B."/>
            <person name="Ovrebo C."/>
            <person name="Racz N."/>
            <person name="Riley R."/>
            <person name="Savchenko A."/>
            <person name="Shiryaev A."/>
            <person name="Soop K."/>
            <person name="Spirin V."/>
            <person name="Szebenyi C."/>
            <person name="Tomsovsky M."/>
            <person name="Tulloss R.E."/>
            <person name="Uehling J."/>
            <person name="Grigoriev I.V."/>
            <person name="Vagvolgyi C."/>
            <person name="Papp T."/>
            <person name="Martin F.M."/>
            <person name="Miettinen O."/>
            <person name="Hibbett D.S."/>
            <person name="Nagy L.G."/>
        </authorList>
    </citation>
    <scope>NUCLEOTIDE SEQUENCE [LARGE SCALE GENOMIC DNA]</scope>
    <source>
        <strain evidence="13 14">CBS 166.37</strain>
    </source>
</reference>
<comment type="subcellular location">
    <subcellularLocation>
        <location evidence="1">Golgi apparatus membrane</location>
        <topology evidence="1">Peripheral membrane protein</topology>
    </subcellularLocation>
</comment>
<feature type="region of interest" description="Disordered" evidence="10">
    <location>
        <begin position="1"/>
        <end position="21"/>
    </location>
</feature>
<evidence type="ECO:0000256" key="3">
    <source>
        <dbReference type="ARBA" id="ARBA00020976"/>
    </source>
</evidence>
<name>A0A5C3MHC2_9AGAR</name>
<keyword evidence="14" id="KW-1185">Reference proteome</keyword>
<evidence type="ECO:0000259" key="12">
    <source>
        <dbReference type="Pfam" id="PF20671"/>
    </source>
</evidence>
<evidence type="ECO:0000259" key="11">
    <source>
        <dbReference type="Pfam" id="PF04136"/>
    </source>
</evidence>
<keyword evidence="7" id="KW-0472">Membrane</keyword>
<keyword evidence="5" id="KW-0653">Protein transport</keyword>
<organism evidence="13 14">
    <name type="scientific">Crucibulum laeve</name>
    <dbReference type="NCBI Taxonomy" id="68775"/>
    <lineage>
        <taxon>Eukaryota</taxon>
        <taxon>Fungi</taxon>
        <taxon>Dikarya</taxon>
        <taxon>Basidiomycota</taxon>
        <taxon>Agaricomycotina</taxon>
        <taxon>Agaricomycetes</taxon>
        <taxon>Agaricomycetidae</taxon>
        <taxon>Agaricales</taxon>
        <taxon>Agaricineae</taxon>
        <taxon>Nidulariaceae</taxon>
        <taxon>Crucibulum</taxon>
    </lineage>
</organism>
<feature type="region of interest" description="Disordered" evidence="10">
    <location>
        <begin position="54"/>
        <end position="93"/>
    </location>
</feature>
<proteinExistence type="inferred from homology"/>
<dbReference type="Proteomes" id="UP000308652">
    <property type="component" value="Unassembled WGS sequence"/>
</dbReference>
<evidence type="ECO:0000256" key="10">
    <source>
        <dbReference type="SAM" id="MobiDB-lite"/>
    </source>
</evidence>
<evidence type="ECO:0000256" key="9">
    <source>
        <dbReference type="SAM" id="Coils"/>
    </source>
</evidence>
<feature type="coiled-coil region" evidence="9">
    <location>
        <begin position="143"/>
        <end position="194"/>
    </location>
</feature>
<dbReference type="GO" id="GO:0006891">
    <property type="term" value="P:intra-Golgi vesicle-mediated transport"/>
    <property type="evidence" value="ECO:0007669"/>
    <property type="project" value="TreeGrafter"/>
</dbReference>
<accession>A0A5C3MHC2</accession>
<evidence type="ECO:0000256" key="4">
    <source>
        <dbReference type="ARBA" id="ARBA00022448"/>
    </source>
</evidence>
<feature type="region of interest" description="Disordered" evidence="10">
    <location>
        <begin position="742"/>
        <end position="762"/>
    </location>
</feature>
<feature type="region of interest" description="Disordered" evidence="10">
    <location>
        <begin position="449"/>
        <end position="479"/>
    </location>
</feature>
<dbReference type="EMBL" id="ML213590">
    <property type="protein sequence ID" value="TFK44055.1"/>
    <property type="molecule type" value="Genomic_DNA"/>
</dbReference>
<gene>
    <name evidence="13" type="ORF">BDQ12DRAFT_730175</name>
</gene>
<evidence type="ECO:0000256" key="7">
    <source>
        <dbReference type="ARBA" id="ARBA00023136"/>
    </source>
</evidence>
<dbReference type="GO" id="GO:0007030">
    <property type="term" value="P:Golgi organization"/>
    <property type="evidence" value="ECO:0007669"/>
    <property type="project" value="TreeGrafter"/>
</dbReference>
<dbReference type="Pfam" id="PF04136">
    <property type="entry name" value="COG3_N"/>
    <property type="match status" value="1"/>
</dbReference>
<keyword evidence="9" id="KW-0175">Coiled coil</keyword>
<dbReference type="STRING" id="68775.A0A5C3MHC2"/>
<evidence type="ECO:0000313" key="13">
    <source>
        <dbReference type="EMBL" id="TFK44055.1"/>
    </source>
</evidence>
<dbReference type="Pfam" id="PF20671">
    <property type="entry name" value="COG3_C"/>
    <property type="match status" value="1"/>
</dbReference>
<sequence length="856" mass="95479">MSSSNRNAGRRGPPPLSVQQKQVISIEEWEAKAPLGDVELRSVAAIKAASEQKPLPLKFTAQEAGPSRVSTPKLGPGSRPGTPSASSLPHGRTQVHALHPKQPVQTPQQFYDWFALIDRSVAHSQEAHFRAHVANVSEHLQTCDLLVERIEDVEALVDKMMEEWRGVEEGGKSLKEACQRLLEERDNLLELTDEISTRLEYFQELEQATRMLNHPGESLIFQADFLYMVERVDICIDFLREHRHFREADLYLLRFQQCMTRAMTLIKMNFVGSLRAVTADVSKRVAEKEPSPVLLQHLLYARFASLSPRLLPLLRELERRATSHPAELSALLTECHSAYFTARRGLVTPRVREEIRGLDVGGSDLVELTRSGCSYLKQLCIDEFQLYRKFFRTGEQDLYQYLENLCDFLYDDLRPRILHEPKLSALCEVCTVLQALMVLDVGASTSLQDGSTDAESDHSDSDDDFFADKDEQGGELSTDLVHPKKRGLRRLHIAHLLQMVLQDAQTRLFFKAQSVIQSEVRYYVPKEADLAYPAVLVDARKAGSLSNGLIVEKQSEQEKRLLPSIENQDTWYPTVRKMVWVLGQLRDFVKPAIFEDIAQEALTLTRLSLSSAAELIKQKTSPLDAQLFLVRHLLILKEIVKTLELSQTDGNMGTSGSGPRAEQEAVGMTDTLAAMLGGATSLLPESLSMLAGLGMPTSRNGGDVRGAGRGIDQDLRVACEAVISLCSDPVISPLQEWIRARSSPLSSPPVPPPSTKSPPTDVQLTSAASPNDLYQHFTASLHRDLRGAVAKLRLYLEDKRTVRVLLDHVQDGIADTYGEFRSLARAGNKDGALVDMSTLEGVNSSIREIYSEDNES</sequence>
<keyword evidence="6" id="KW-0333">Golgi apparatus</keyword>
<dbReference type="PANTHER" id="PTHR13302:SF8">
    <property type="entry name" value="CONSERVED OLIGOMERIC GOLGI COMPLEX SUBUNIT 3"/>
    <property type="match status" value="1"/>
</dbReference>
<dbReference type="PANTHER" id="PTHR13302">
    <property type="entry name" value="CONSERVED OLIGOMERIC GOLGI COMPLEX COMPONENT 3"/>
    <property type="match status" value="1"/>
</dbReference>
<evidence type="ECO:0000256" key="2">
    <source>
        <dbReference type="ARBA" id="ARBA00009936"/>
    </source>
</evidence>
<evidence type="ECO:0000256" key="8">
    <source>
        <dbReference type="ARBA" id="ARBA00031339"/>
    </source>
</evidence>
<dbReference type="GO" id="GO:0005801">
    <property type="term" value="C:cis-Golgi network"/>
    <property type="evidence" value="ECO:0007669"/>
    <property type="project" value="InterPro"/>
</dbReference>
<protein>
    <recommendedName>
        <fullName evidence="3">Conserved oligomeric Golgi complex subunit 3</fullName>
    </recommendedName>
    <alternativeName>
        <fullName evidence="8">Component of oligomeric Golgi complex 3</fullName>
    </alternativeName>
</protein>
<dbReference type="OrthoDB" id="296793at2759"/>
<evidence type="ECO:0000313" key="14">
    <source>
        <dbReference type="Proteomes" id="UP000308652"/>
    </source>
</evidence>
<evidence type="ECO:0000256" key="1">
    <source>
        <dbReference type="ARBA" id="ARBA00004395"/>
    </source>
</evidence>
<comment type="similarity">
    <text evidence="2">Belongs to the COG3 family.</text>
</comment>
<dbReference type="InterPro" id="IPR048320">
    <property type="entry name" value="COG3_N"/>
</dbReference>
<dbReference type="GO" id="GO:0006886">
    <property type="term" value="P:intracellular protein transport"/>
    <property type="evidence" value="ECO:0007669"/>
    <property type="project" value="InterPro"/>
</dbReference>
<evidence type="ECO:0000256" key="6">
    <source>
        <dbReference type="ARBA" id="ARBA00023034"/>
    </source>
</evidence>
<dbReference type="InterPro" id="IPR048685">
    <property type="entry name" value="COG3_C"/>
</dbReference>
<dbReference type="InterPro" id="IPR007265">
    <property type="entry name" value="COG_su3"/>
</dbReference>
<evidence type="ECO:0000256" key="5">
    <source>
        <dbReference type="ARBA" id="ARBA00022927"/>
    </source>
</evidence>
<keyword evidence="4" id="KW-0813">Transport</keyword>
<feature type="domain" description="Conserved oligomeric Golgi complex subunit 3 C-terminal" evidence="12">
    <location>
        <begin position="297"/>
        <end position="647"/>
    </location>
</feature>
<dbReference type="GO" id="GO:0017119">
    <property type="term" value="C:Golgi transport complex"/>
    <property type="evidence" value="ECO:0007669"/>
    <property type="project" value="TreeGrafter"/>
</dbReference>